<evidence type="ECO:0000256" key="3">
    <source>
        <dbReference type="ARBA" id="ARBA00023163"/>
    </source>
</evidence>
<dbReference type="EMBL" id="WNKY01000021">
    <property type="protein sequence ID" value="MTV39562.1"/>
    <property type="molecule type" value="Genomic_DNA"/>
</dbReference>
<dbReference type="SUPFAM" id="SSF46785">
    <property type="entry name" value="Winged helix' DNA-binding domain"/>
    <property type="match status" value="1"/>
</dbReference>
<dbReference type="GO" id="GO:0003700">
    <property type="term" value="F:DNA-binding transcription factor activity"/>
    <property type="evidence" value="ECO:0007669"/>
    <property type="project" value="InterPro"/>
</dbReference>
<evidence type="ECO:0000313" key="5">
    <source>
        <dbReference type="EMBL" id="MTV39562.1"/>
    </source>
</evidence>
<evidence type="ECO:0000313" key="6">
    <source>
        <dbReference type="Proteomes" id="UP000475582"/>
    </source>
</evidence>
<keyword evidence="2" id="KW-0238">DNA-binding</keyword>
<name>A0A6L6PKT0_9BURK</name>
<dbReference type="InterPro" id="IPR036390">
    <property type="entry name" value="WH_DNA-bd_sf"/>
</dbReference>
<dbReference type="GO" id="GO:0003677">
    <property type="term" value="F:DNA binding"/>
    <property type="evidence" value="ECO:0007669"/>
    <property type="project" value="UniProtKB-KW"/>
</dbReference>
<dbReference type="OrthoDB" id="8565358at2"/>
<accession>A0A6L6PKT0</accession>
<dbReference type="InterPro" id="IPR001845">
    <property type="entry name" value="HTH_ArsR_DNA-bd_dom"/>
</dbReference>
<keyword evidence="6" id="KW-1185">Reference proteome</keyword>
<dbReference type="SMART" id="SM00418">
    <property type="entry name" value="HTH_ARSR"/>
    <property type="match status" value="1"/>
</dbReference>
<dbReference type="NCBIfam" id="NF033789">
    <property type="entry name" value="repress_SdpR"/>
    <property type="match status" value="1"/>
</dbReference>
<dbReference type="PANTHER" id="PTHR33154">
    <property type="entry name" value="TRANSCRIPTIONAL REGULATOR, ARSR FAMILY"/>
    <property type="match status" value="1"/>
</dbReference>
<comment type="caution">
    <text evidence="5">The sequence shown here is derived from an EMBL/GenBank/DDBJ whole genome shotgun (WGS) entry which is preliminary data.</text>
</comment>
<keyword evidence="3" id="KW-0804">Transcription</keyword>
<dbReference type="CDD" id="cd00090">
    <property type="entry name" value="HTH_ARSR"/>
    <property type="match status" value="1"/>
</dbReference>
<dbReference type="InterPro" id="IPR051081">
    <property type="entry name" value="HTH_MetalResp_TranReg"/>
</dbReference>
<dbReference type="PROSITE" id="PS50987">
    <property type="entry name" value="HTH_ARSR_2"/>
    <property type="match status" value="1"/>
</dbReference>
<proteinExistence type="predicted"/>
<evidence type="ECO:0000259" key="4">
    <source>
        <dbReference type="PROSITE" id="PS50987"/>
    </source>
</evidence>
<reference evidence="5 6" key="1">
    <citation type="submission" date="2019-11" db="EMBL/GenBank/DDBJ databases">
        <title>Type strains purchased from KCTC, JCM and DSMZ.</title>
        <authorList>
            <person name="Lu H."/>
        </authorList>
    </citation>
    <scope>NUCLEOTIDE SEQUENCE [LARGE SCALE GENOMIC DNA]</scope>
    <source>
        <strain evidence="5 6">KCTC 22382</strain>
    </source>
</reference>
<dbReference type="InterPro" id="IPR036388">
    <property type="entry name" value="WH-like_DNA-bd_sf"/>
</dbReference>
<dbReference type="Pfam" id="PF12840">
    <property type="entry name" value="HTH_20"/>
    <property type="match status" value="1"/>
</dbReference>
<sequence>MNATNSAFKAIADPARREILRLLRGGEMTAGELAEHFDMSKPTMSHHFAVLAEADLITRRREGQTIWYGLNTTVLQDVLAWMMDLAGDQPPGRKK</sequence>
<evidence type="ECO:0000256" key="2">
    <source>
        <dbReference type="ARBA" id="ARBA00023125"/>
    </source>
</evidence>
<dbReference type="PANTHER" id="PTHR33154:SF33">
    <property type="entry name" value="TRANSCRIPTIONAL REPRESSOR SDPR"/>
    <property type="match status" value="1"/>
</dbReference>
<dbReference type="NCBIfam" id="NF033788">
    <property type="entry name" value="HTH_metalloreg"/>
    <property type="match status" value="1"/>
</dbReference>
<dbReference type="AlphaFoldDB" id="A0A6L6PKT0"/>
<organism evidence="5 6">
    <name type="scientific">Duganella radicis</name>
    <dbReference type="NCBI Taxonomy" id="551988"/>
    <lineage>
        <taxon>Bacteria</taxon>
        <taxon>Pseudomonadati</taxon>
        <taxon>Pseudomonadota</taxon>
        <taxon>Betaproteobacteria</taxon>
        <taxon>Burkholderiales</taxon>
        <taxon>Oxalobacteraceae</taxon>
        <taxon>Telluria group</taxon>
        <taxon>Duganella</taxon>
    </lineage>
</organism>
<dbReference type="Gene3D" id="1.10.10.10">
    <property type="entry name" value="Winged helix-like DNA-binding domain superfamily/Winged helix DNA-binding domain"/>
    <property type="match status" value="1"/>
</dbReference>
<evidence type="ECO:0000256" key="1">
    <source>
        <dbReference type="ARBA" id="ARBA00023015"/>
    </source>
</evidence>
<feature type="domain" description="HTH arsR-type" evidence="4">
    <location>
        <begin position="1"/>
        <end position="90"/>
    </location>
</feature>
<keyword evidence="1" id="KW-0805">Transcription regulation</keyword>
<dbReference type="InterPro" id="IPR011991">
    <property type="entry name" value="ArsR-like_HTH"/>
</dbReference>
<gene>
    <name evidence="5" type="ORF">GM676_18525</name>
</gene>
<dbReference type="InterPro" id="IPR047796">
    <property type="entry name" value="SdpR-like_repress"/>
</dbReference>
<dbReference type="RefSeq" id="WP_155465327.1">
    <property type="nucleotide sequence ID" value="NZ_WNKY01000021.1"/>
</dbReference>
<dbReference type="Proteomes" id="UP000475582">
    <property type="component" value="Unassembled WGS sequence"/>
</dbReference>
<dbReference type="PRINTS" id="PR00778">
    <property type="entry name" value="HTHARSR"/>
</dbReference>
<protein>
    <submittedName>
        <fullName evidence="5">Autorepressor SdpR family transcription factor</fullName>
    </submittedName>
</protein>